<keyword evidence="2" id="KW-1185">Reference proteome</keyword>
<organism evidence="1 2">
    <name type="scientific">Termitidicoccus mucosus</name>
    <dbReference type="NCBI Taxonomy" id="1184151"/>
    <lineage>
        <taxon>Bacteria</taxon>
        <taxon>Pseudomonadati</taxon>
        <taxon>Verrucomicrobiota</taxon>
        <taxon>Opitutia</taxon>
        <taxon>Opitutales</taxon>
        <taxon>Opitutaceae</taxon>
        <taxon>Termitidicoccus</taxon>
    </lineage>
</organism>
<protein>
    <submittedName>
        <fullName evidence="1">Uncharacterized protein</fullName>
    </submittedName>
</protein>
<sequence length="89" mass="9905">MWEIFPRIRINCAAAFSVVSVGAVPHLWAMRQDGVGLPYFVVGEEGADHPQVGSDGLDGFGFGRVFFDQRLFSGQKIFRMRFPLMEPAA</sequence>
<dbReference type="AlphaFoldDB" id="A0A178IAU0"/>
<proteinExistence type="predicted"/>
<evidence type="ECO:0000313" key="1">
    <source>
        <dbReference type="EMBL" id="OAM87080.1"/>
    </source>
</evidence>
<gene>
    <name evidence="1" type="ORF">AW736_24675</name>
</gene>
<dbReference type="EMBL" id="LRRQ01000186">
    <property type="protein sequence ID" value="OAM87080.1"/>
    <property type="molecule type" value="Genomic_DNA"/>
</dbReference>
<reference evidence="1 2" key="1">
    <citation type="submission" date="2016-01" db="EMBL/GenBank/DDBJ databases">
        <title>High potential of lignocellulose degradation of a new Verrucomicrobia species.</title>
        <authorList>
            <person name="Wang Y."/>
            <person name="Shi Y."/>
            <person name="Qiu Z."/>
            <person name="Liu S."/>
            <person name="Yang H."/>
        </authorList>
    </citation>
    <scope>NUCLEOTIDE SEQUENCE [LARGE SCALE GENOMIC DNA]</scope>
    <source>
        <strain evidence="1 2">TSB47</strain>
    </source>
</reference>
<dbReference type="RefSeq" id="WP_068772946.1">
    <property type="nucleotide sequence ID" value="NZ_CP109796.1"/>
</dbReference>
<evidence type="ECO:0000313" key="2">
    <source>
        <dbReference type="Proteomes" id="UP000078486"/>
    </source>
</evidence>
<name>A0A178IAU0_9BACT</name>
<comment type="caution">
    <text evidence="1">The sequence shown here is derived from an EMBL/GenBank/DDBJ whole genome shotgun (WGS) entry which is preliminary data.</text>
</comment>
<dbReference type="Proteomes" id="UP000078486">
    <property type="component" value="Unassembled WGS sequence"/>
</dbReference>
<accession>A0A178IAU0</accession>